<sequence>QGEALHWLVCALYVACRRNRVPTVGSSPMEGNGVSLTRILRSARLSLIQFFSKMKKWMDMSNLPQEFRERVERLERNFEVSTVIFKKFEPIFFDIFQNPSEETSKLHRSRKQRRVPCSIKDLFNFCWTLFVYTKGNFRMIGDDLVNSYHLLLCCLDLIFANALLCPNRRDLLNPSFKGLPVEFHTQEIKVSEDPPCIIAMLCELHDGLLVEAKGIKEHYFKPYIAKLFDRKILKGDCLLDLCNFTENSKALNKEYEEYVLTVGDFDERVFLGADAEEEIGTRNFPADVPGEKMAARAHMECHLQQHFEKKRSFAPSTPLTGRRYLREKEAAITPVASATQSVSRLQSMVAGLKNAPSEQLTAIFESCARSPLESIMSRVKEIGETFCCSYTQSTDEQPGSHIDFAVNRLKLAEILYYKILETIMVQETRRLHGKDLTALLEQDVFHRSLLACCLEIVLFAYSSPRTFPWIIEVLDLRPFYFYKVIEVLIRSEEGLSRDMVKHLNSIEEQILESLAWTRNSALWNALEASENKVPTCEEVIFPSNFEASNGGSGFGHLPMMPLSPIIHPRVKEVRTDLGGSLRRDMQPLSPISVHERYSSPTAGSAKRRLFGDDSPKEMQMEKILTKGTKLTIAPASSIGAENMSASPAQTVLTMTTTTGPGKARQRVTVPLHGIANDVGGITLIPISINLGQLCKVDAQAHCHPPGNQAQEVQLPAASKPKRTGSLALFYRKVYHLASVRLRDLCLKLDVSNDLRRKIWTCFEFTLVHCADLMKDRHLDQLLLCAFYIMAKVTKEERTFQDIMKSYRNQPQANSHVYRSVLLRNSSDDVPLDRNANPDREMAEGDSLGRCAAENSSESETQERGDLIKFYNAVYVGRVKSFALKYNITNQDHVMEAPALSPFPSIRQQAVSPRRISQQHSVYVSPHKNGACLTPRTALLYKFNGSPSKSLKDINNMIKQGEHRSKKRAITIDSDTESPTKRLCQENDDVLLKRLQDVVSERANH</sequence>
<keyword evidence="16" id="KW-1185">Reference proteome</keyword>
<dbReference type="InterPro" id="IPR036915">
    <property type="entry name" value="Cyclin-like_sf"/>
</dbReference>
<reference evidence="15 16" key="1">
    <citation type="submission" date="2019-09" db="EMBL/GenBank/DDBJ databases">
        <title>Bird 10,000 Genomes (B10K) Project - Family phase.</title>
        <authorList>
            <person name="Zhang G."/>
        </authorList>
    </citation>
    <scope>NUCLEOTIDE SEQUENCE [LARGE SCALE GENOMIC DNA]</scope>
    <source>
        <strain evidence="15">B10K-DU-001-15</strain>
        <tissue evidence="15">Muscle</tissue>
    </source>
</reference>
<dbReference type="InterPro" id="IPR028309">
    <property type="entry name" value="RB_fam"/>
</dbReference>
<evidence type="ECO:0000259" key="13">
    <source>
        <dbReference type="SMART" id="SM01368"/>
    </source>
</evidence>
<evidence type="ECO:0000256" key="4">
    <source>
        <dbReference type="ARBA" id="ARBA00022553"/>
    </source>
</evidence>
<dbReference type="Pfam" id="PF01858">
    <property type="entry name" value="RB_A"/>
    <property type="match status" value="1"/>
</dbReference>
<evidence type="ECO:0000256" key="9">
    <source>
        <dbReference type="ARBA" id="ARBA00023306"/>
    </source>
</evidence>
<dbReference type="PANTHER" id="PTHR13742">
    <property type="entry name" value="RETINOBLASTOMA-ASSOCIATED PROTEIN RB -RELATED"/>
    <property type="match status" value="1"/>
</dbReference>
<dbReference type="Proteomes" id="UP000571582">
    <property type="component" value="Unassembled WGS sequence"/>
</dbReference>
<evidence type="ECO:0000259" key="12">
    <source>
        <dbReference type="SMART" id="SM01367"/>
    </source>
</evidence>
<dbReference type="AlphaFoldDB" id="A0A7L2CK52"/>
<evidence type="ECO:0000313" key="16">
    <source>
        <dbReference type="Proteomes" id="UP000571582"/>
    </source>
</evidence>
<dbReference type="InterPro" id="IPR024599">
    <property type="entry name" value="RB_N"/>
</dbReference>
<keyword evidence="6" id="KW-0805">Transcription regulation</keyword>
<dbReference type="Pfam" id="PF11934">
    <property type="entry name" value="DUF3452"/>
    <property type="match status" value="1"/>
</dbReference>
<gene>
    <name evidence="15" type="primary">Rbl1</name>
    <name evidence="15" type="ORF">ALACHE_R04663</name>
</gene>
<evidence type="ECO:0000256" key="8">
    <source>
        <dbReference type="ARBA" id="ARBA00023242"/>
    </source>
</evidence>
<comment type="caution">
    <text evidence="15">The sequence shown here is derived from an EMBL/GenBank/DDBJ whole genome shotgun (WGS) entry which is preliminary data.</text>
</comment>
<dbReference type="Gene3D" id="1.10.472.140">
    <property type="match status" value="1"/>
</dbReference>
<evidence type="ECO:0000256" key="7">
    <source>
        <dbReference type="ARBA" id="ARBA00023163"/>
    </source>
</evidence>
<evidence type="ECO:0000259" key="11">
    <source>
        <dbReference type="SMART" id="SM00385"/>
    </source>
</evidence>
<comment type="similarity">
    <text evidence="2">Belongs to the retinoblastoma protein (RB) family.</text>
</comment>
<dbReference type="Pfam" id="PF01857">
    <property type="entry name" value="RB_B"/>
    <property type="match status" value="1"/>
</dbReference>
<dbReference type="InterPro" id="IPR002719">
    <property type="entry name" value="RB_B"/>
</dbReference>
<evidence type="ECO:0000256" key="1">
    <source>
        <dbReference type="ARBA" id="ARBA00004123"/>
    </source>
</evidence>
<dbReference type="SMART" id="SM01367">
    <property type="entry name" value="DUF3452"/>
    <property type="match status" value="1"/>
</dbReference>
<dbReference type="GO" id="GO:0000977">
    <property type="term" value="F:RNA polymerase II transcription regulatory region sequence-specific DNA binding"/>
    <property type="evidence" value="ECO:0007669"/>
    <property type="project" value="TreeGrafter"/>
</dbReference>
<evidence type="ECO:0000256" key="3">
    <source>
        <dbReference type="ARBA" id="ARBA00022491"/>
    </source>
</evidence>
<evidence type="ECO:0000259" key="14">
    <source>
        <dbReference type="SMART" id="SM01369"/>
    </source>
</evidence>
<protein>
    <submittedName>
        <fullName evidence="15">RBL1 protein</fullName>
    </submittedName>
</protein>
<feature type="domain" description="Cyclin-like" evidence="11">
    <location>
        <begin position="739"/>
        <end position="825"/>
    </location>
</feature>
<keyword evidence="9" id="KW-0131">Cell cycle</keyword>
<feature type="domain" description="Retinoblastoma-associated protein N-terminal" evidence="12">
    <location>
        <begin position="19"/>
        <end position="161"/>
    </location>
</feature>
<dbReference type="InterPro" id="IPR013763">
    <property type="entry name" value="Cyclin-like_dom"/>
</dbReference>
<evidence type="ECO:0000313" key="15">
    <source>
        <dbReference type="EMBL" id="NXQ37436.1"/>
    </source>
</evidence>
<evidence type="ECO:0000256" key="10">
    <source>
        <dbReference type="SAM" id="MobiDB-lite"/>
    </source>
</evidence>
<dbReference type="InterPro" id="IPR002720">
    <property type="entry name" value="RB_A"/>
</dbReference>
<dbReference type="FunFam" id="1.10.472.140:FF:000001">
    <property type="entry name" value="Retinoblastoma-like 2, isoform CRA_a"/>
    <property type="match status" value="1"/>
</dbReference>
<dbReference type="Pfam" id="PF08934">
    <property type="entry name" value="Rb_C"/>
    <property type="match status" value="1"/>
</dbReference>
<dbReference type="Gene3D" id="1.10.472.10">
    <property type="entry name" value="Cyclin-like"/>
    <property type="match status" value="2"/>
</dbReference>
<feature type="domain" description="Retinoblastoma-associated protein A-box" evidence="13">
    <location>
        <begin position="333"/>
        <end position="526"/>
    </location>
</feature>
<dbReference type="GO" id="GO:0006357">
    <property type="term" value="P:regulation of transcription by RNA polymerase II"/>
    <property type="evidence" value="ECO:0007669"/>
    <property type="project" value="InterPro"/>
</dbReference>
<dbReference type="InterPro" id="IPR015030">
    <property type="entry name" value="RB_C"/>
</dbReference>
<dbReference type="SMART" id="SM01369">
    <property type="entry name" value="Rb_C"/>
    <property type="match status" value="1"/>
</dbReference>
<dbReference type="SMART" id="SM00385">
    <property type="entry name" value="CYCLIN"/>
    <property type="match status" value="1"/>
</dbReference>
<dbReference type="CDD" id="cd20605">
    <property type="entry name" value="CYCLIN_RBL1"/>
    <property type="match status" value="1"/>
</dbReference>
<dbReference type="GO" id="GO:0000785">
    <property type="term" value="C:chromatin"/>
    <property type="evidence" value="ECO:0007669"/>
    <property type="project" value="TreeGrafter"/>
</dbReference>
<organism evidence="15 16">
    <name type="scientific">Alaudala cheleensis</name>
    <name type="common">Asian short-toed lark</name>
    <dbReference type="NCBI Taxonomy" id="670337"/>
    <lineage>
        <taxon>Eukaryota</taxon>
        <taxon>Metazoa</taxon>
        <taxon>Chordata</taxon>
        <taxon>Craniata</taxon>
        <taxon>Vertebrata</taxon>
        <taxon>Euteleostomi</taxon>
        <taxon>Archelosauria</taxon>
        <taxon>Archosauria</taxon>
        <taxon>Dinosauria</taxon>
        <taxon>Saurischia</taxon>
        <taxon>Theropoda</taxon>
        <taxon>Coelurosauria</taxon>
        <taxon>Aves</taxon>
        <taxon>Neognathae</taxon>
        <taxon>Neoaves</taxon>
        <taxon>Telluraves</taxon>
        <taxon>Australaves</taxon>
        <taxon>Passeriformes</taxon>
        <taxon>Sylvioidea</taxon>
        <taxon>Alaudidae</taxon>
        <taxon>Alaudala</taxon>
    </lineage>
</organism>
<dbReference type="GO" id="GO:0005634">
    <property type="term" value="C:nucleus"/>
    <property type="evidence" value="ECO:0007669"/>
    <property type="project" value="UniProtKB-SubCell"/>
</dbReference>
<feature type="non-terminal residue" evidence="15">
    <location>
        <position position="1"/>
    </location>
</feature>
<dbReference type="SMART" id="SM01368">
    <property type="entry name" value="RB_A"/>
    <property type="match status" value="1"/>
</dbReference>
<proteinExistence type="inferred from homology"/>
<keyword evidence="7" id="KW-0804">Transcription</keyword>
<name>A0A7L2CK52_9PASS</name>
<keyword evidence="4" id="KW-0597">Phosphoprotein</keyword>
<dbReference type="SUPFAM" id="SSF47954">
    <property type="entry name" value="Cyclin-like"/>
    <property type="match status" value="2"/>
</dbReference>
<comment type="subcellular location">
    <subcellularLocation>
        <location evidence="1">Nucleus</location>
    </subcellularLocation>
</comment>
<evidence type="ECO:0000256" key="2">
    <source>
        <dbReference type="ARBA" id="ARBA00009475"/>
    </source>
</evidence>
<feature type="region of interest" description="Disordered" evidence="10">
    <location>
        <begin position="828"/>
        <end position="859"/>
    </location>
</feature>
<feature type="domain" description="Retinoblastoma-associated protein C-terminal" evidence="14">
    <location>
        <begin position="888"/>
        <end position="1004"/>
    </location>
</feature>
<evidence type="ECO:0000256" key="6">
    <source>
        <dbReference type="ARBA" id="ARBA00023015"/>
    </source>
</evidence>
<dbReference type="FunFam" id="1.10.472.10:FF:000035">
    <property type="entry name" value="RB transcriptional corepressor-like 1"/>
    <property type="match status" value="1"/>
</dbReference>
<feature type="non-terminal residue" evidence="15">
    <location>
        <position position="1004"/>
    </location>
</feature>
<keyword evidence="3" id="KW-0678">Repressor</keyword>
<dbReference type="GO" id="GO:0006325">
    <property type="term" value="P:chromatin organization"/>
    <property type="evidence" value="ECO:0007669"/>
    <property type="project" value="UniProtKB-KW"/>
</dbReference>
<dbReference type="EMBL" id="VWYE01030144">
    <property type="protein sequence ID" value="NXQ37436.1"/>
    <property type="molecule type" value="Genomic_DNA"/>
</dbReference>
<keyword evidence="5" id="KW-0156">Chromatin regulator</keyword>
<dbReference type="GO" id="GO:0030154">
    <property type="term" value="P:cell differentiation"/>
    <property type="evidence" value="ECO:0007669"/>
    <property type="project" value="TreeGrafter"/>
</dbReference>
<dbReference type="GO" id="GO:0005667">
    <property type="term" value="C:transcription regulator complex"/>
    <property type="evidence" value="ECO:0007669"/>
    <property type="project" value="TreeGrafter"/>
</dbReference>
<accession>A0A7L2CK52</accession>
<keyword evidence="8" id="KW-0539">Nucleus</keyword>
<evidence type="ECO:0000256" key="5">
    <source>
        <dbReference type="ARBA" id="ARBA00022853"/>
    </source>
</evidence>
<dbReference type="PANTHER" id="PTHR13742:SF20">
    <property type="entry name" value="RETINOBLASTOMA-LIKE PROTEIN 1"/>
    <property type="match status" value="1"/>
</dbReference>
<dbReference type="GO" id="GO:2000134">
    <property type="term" value="P:negative regulation of G1/S transition of mitotic cell cycle"/>
    <property type="evidence" value="ECO:0007669"/>
    <property type="project" value="TreeGrafter"/>
</dbReference>